<evidence type="ECO:0000256" key="5">
    <source>
        <dbReference type="ARBA" id="ARBA00023004"/>
    </source>
</evidence>
<dbReference type="PROSITE" id="PS51184">
    <property type="entry name" value="JMJC"/>
    <property type="match status" value="1"/>
</dbReference>
<keyword evidence="2" id="KW-0479">Metal-binding</keyword>
<keyword evidence="4" id="KW-0560">Oxidoreductase</keyword>
<comment type="cofactor">
    <cofactor evidence="1">
        <name>Fe(2+)</name>
        <dbReference type="ChEBI" id="CHEBI:29033"/>
    </cofactor>
</comment>
<dbReference type="PANTHER" id="PTHR13096">
    <property type="entry name" value="MINA53 MYC INDUCED NUCLEAR ANTIGEN"/>
    <property type="match status" value="1"/>
</dbReference>
<dbReference type="RefSeq" id="WP_014840265.1">
    <property type="nucleotide sequence ID" value="NC_018108.1"/>
</dbReference>
<feature type="domain" description="JmjC" evidence="6">
    <location>
        <begin position="98"/>
        <end position="225"/>
    </location>
</feature>
<evidence type="ECO:0000256" key="2">
    <source>
        <dbReference type="ARBA" id="ARBA00022723"/>
    </source>
</evidence>
<dbReference type="Pfam" id="PF20514">
    <property type="entry name" value="WHD_ROXA"/>
    <property type="match status" value="1"/>
</dbReference>
<organism evidence="7 8">
    <name type="scientific">Taylorella equigenitalis ATCC 35865</name>
    <dbReference type="NCBI Taxonomy" id="743973"/>
    <lineage>
        <taxon>Bacteria</taxon>
        <taxon>Pseudomonadati</taxon>
        <taxon>Pseudomonadota</taxon>
        <taxon>Betaproteobacteria</taxon>
        <taxon>Burkholderiales</taxon>
        <taxon>Alcaligenaceae</taxon>
        <taxon>Taylorella</taxon>
    </lineage>
</organism>
<dbReference type="SMART" id="SM00558">
    <property type="entry name" value="JmjC"/>
    <property type="match status" value="1"/>
</dbReference>
<dbReference type="Gene3D" id="2.60.120.650">
    <property type="entry name" value="Cupin"/>
    <property type="match status" value="1"/>
</dbReference>
<accession>A0ABN4AV31</accession>
<dbReference type="InterPro" id="IPR039994">
    <property type="entry name" value="NO66-like"/>
</dbReference>
<dbReference type="Gene3D" id="3.40.366.30">
    <property type="entry name" value="50S ribosomal protein L16 arginine hydroxylase, Chain A, Domain 2"/>
    <property type="match status" value="1"/>
</dbReference>
<keyword evidence="8" id="KW-1185">Reference proteome</keyword>
<keyword evidence="3" id="KW-0223">Dioxygenase</keyword>
<dbReference type="PANTHER" id="PTHR13096:SF8">
    <property type="entry name" value="RIBOSOMAL OXYGENASE 1"/>
    <property type="match status" value="1"/>
</dbReference>
<keyword evidence="5" id="KW-0408">Iron</keyword>
<dbReference type="EMBL" id="CP003264">
    <property type="protein sequence ID" value="AFN35673.1"/>
    <property type="molecule type" value="Genomic_DNA"/>
</dbReference>
<reference evidence="7 8" key="1">
    <citation type="journal article" date="2012" name="Vet. Microbiol.">
        <title>Comparative genomic analyses of the Taylorellae.</title>
        <authorList>
            <person name="Hauser H."/>
            <person name="Richter D.C."/>
            <person name="van Tonder A."/>
            <person name="Clark L."/>
            <person name="Preston A."/>
        </authorList>
    </citation>
    <scope>NUCLEOTIDE SEQUENCE [LARGE SCALE GENOMIC DNA]</scope>
    <source>
        <strain evidence="7 8">ATCC 35865</strain>
    </source>
</reference>
<dbReference type="Pfam" id="PF08007">
    <property type="entry name" value="JmjC_2"/>
    <property type="match status" value="1"/>
</dbReference>
<evidence type="ECO:0000256" key="4">
    <source>
        <dbReference type="ARBA" id="ARBA00023002"/>
    </source>
</evidence>
<evidence type="ECO:0000256" key="1">
    <source>
        <dbReference type="ARBA" id="ARBA00001954"/>
    </source>
</evidence>
<evidence type="ECO:0000313" key="7">
    <source>
        <dbReference type="EMBL" id="AFN35673.1"/>
    </source>
</evidence>
<dbReference type="InterPro" id="IPR003347">
    <property type="entry name" value="JmjC_dom"/>
</dbReference>
<dbReference type="SUPFAM" id="SSF51197">
    <property type="entry name" value="Clavaminate synthase-like"/>
    <property type="match status" value="1"/>
</dbReference>
<evidence type="ECO:0000313" key="8">
    <source>
        <dbReference type="Proteomes" id="UP000003121"/>
    </source>
</evidence>
<name>A0ABN4AV31_9BURK</name>
<proteinExistence type="predicted"/>
<evidence type="ECO:0000256" key="3">
    <source>
        <dbReference type="ARBA" id="ARBA00022964"/>
    </source>
</evidence>
<protein>
    <recommendedName>
        <fullName evidence="6">JmjC domain-containing protein</fullName>
    </recommendedName>
</protein>
<dbReference type="Proteomes" id="UP000003121">
    <property type="component" value="Chromosome"/>
</dbReference>
<sequence length="391" mass="44712">MEYDKPMQLLGGLSPNEFMRDYWQKKPLLIRQAFPDFKMPIPLEKLRTLASFEGVESRLVRRDNEQWLLDRGPLDDIPSSETPNWSLLVQSMDVHEQSFYDMAQKFSFIPYARFDDVMISLASFGGGVGPHFDTYDVFLLQGHGIRNWKISQQEDQELIPDLPCRILKNFKPEQEWVLQPGDMLYLPPQCAHDGVAETADCVTISFGFRTLSLANMARGVLEAAIDQISIQSGLGIGLYSQPVIDGFSVEGLYSDPNQNAPLNPAQIPESMIEKSLEALNKIKFNDKLASRFLGCWLTEPNKVAEFEFNEKELNIEDMDPETILKLDKKTKMLYRNDEVYINGEVVEVPINEVFKTLADERQITAELANTCDEDIFEILHRWLDDGWLVCA</sequence>
<dbReference type="InterPro" id="IPR046799">
    <property type="entry name" value="ROXA-like_wH"/>
</dbReference>
<evidence type="ECO:0000259" key="6">
    <source>
        <dbReference type="PROSITE" id="PS51184"/>
    </source>
</evidence>
<gene>
    <name evidence="7" type="ORF">KUI_0588</name>
</gene>